<accession>A0A5N6NJD9</accession>
<sequence>MIKSDHKKLEHIIMITMNHKQTNSIIITIPFSWERVPGVPKHMVSPAAASPPPPPPLPPPRCFHEPTSMKRSASSIFWREEDPFLAALKECSKDYKVKGDKKRFGILGSKSFLWCRCSFDVEEGNLRKRPLTMSRGPVSMSRGPVSRPERVQGLIRIHKGLRNLNT</sequence>
<proteinExistence type="predicted"/>
<organism evidence="1 2">
    <name type="scientific">Mikania micrantha</name>
    <name type="common">bitter vine</name>
    <dbReference type="NCBI Taxonomy" id="192012"/>
    <lineage>
        <taxon>Eukaryota</taxon>
        <taxon>Viridiplantae</taxon>
        <taxon>Streptophyta</taxon>
        <taxon>Embryophyta</taxon>
        <taxon>Tracheophyta</taxon>
        <taxon>Spermatophyta</taxon>
        <taxon>Magnoliopsida</taxon>
        <taxon>eudicotyledons</taxon>
        <taxon>Gunneridae</taxon>
        <taxon>Pentapetalae</taxon>
        <taxon>asterids</taxon>
        <taxon>campanulids</taxon>
        <taxon>Asterales</taxon>
        <taxon>Asteraceae</taxon>
        <taxon>Asteroideae</taxon>
        <taxon>Heliantheae alliance</taxon>
        <taxon>Eupatorieae</taxon>
        <taxon>Mikania</taxon>
    </lineage>
</organism>
<evidence type="ECO:0000313" key="1">
    <source>
        <dbReference type="EMBL" id="KAD4888295.1"/>
    </source>
</evidence>
<dbReference type="EMBL" id="SZYD01000011">
    <property type="protein sequence ID" value="KAD4888295.1"/>
    <property type="molecule type" value="Genomic_DNA"/>
</dbReference>
<dbReference type="Proteomes" id="UP000326396">
    <property type="component" value="Linkage Group LG19"/>
</dbReference>
<keyword evidence="2" id="KW-1185">Reference proteome</keyword>
<comment type="caution">
    <text evidence="1">The sequence shown here is derived from an EMBL/GenBank/DDBJ whole genome shotgun (WGS) entry which is preliminary data.</text>
</comment>
<evidence type="ECO:0000313" key="2">
    <source>
        <dbReference type="Proteomes" id="UP000326396"/>
    </source>
</evidence>
<name>A0A5N6NJD9_9ASTR</name>
<protein>
    <submittedName>
        <fullName evidence="1">Uncharacterized protein</fullName>
    </submittedName>
</protein>
<reference evidence="1 2" key="1">
    <citation type="submission" date="2019-05" db="EMBL/GenBank/DDBJ databases">
        <title>Mikania micrantha, genome provides insights into the molecular mechanism of rapid growth.</title>
        <authorList>
            <person name="Liu B."/>
        </authorList>
    </citation>
    <scope>NUCLEOTIDE SEQUENCE [LARGE SCALE GENOMIC DNA]</scope>
    <source>
        <strain evidence="1">NLD-2019</strain>
        <tissue evidence="1">Leaf</tissue>
    </source>
</reference>
<dbReference type="PANTHER" id="PTHR33696">
    <property type="entry name" value="T22J18.15-RELATED"/>
    <property type="match status" value="1"/>
</dbReference>
<dbReference type="AlphaFoldDB" id="A0A5N6NJD9"/>
<gene>
    <name evidence="1" type="ORF">E3N88_20368</name>
</gene>
<dbReference type="OrthoDB" id="745459at2759"/>